<dbReference type="CDD" id="cd05398">
    <property type="entry name" value="NT_ClassII-CCAase"/>
    <property type="match status" value="1"/>
</dbReference>
<proteinExistence type="inferred from homology"/>
<keyword evidence="6" id="KW-0547">Nucleotide-binding</keyword>
<dbReference type="Gene3D" id="1.10.3090.10">
    <property type="entry name" value="cca-adding enzyme, domain 2"/>
    <property type="match status" value="1"/>
</dbReference>
<keyword evidence="5" id="KW-0479">Metal-binding</keyword>
<evidence type="ECO:0000256" key="2">
    <source>
        <dbReference type="ARBA" id="ARBA00022679"/>
    </source>
</evidence>
<dbReference type="PANTHER" id="PTHR46173">
    <property type="entry name" value="CCA TRNA NUCLEOTIDYLTRANSFERASE 1, MITOCHONDRIAL"/>
    <property type="match status" value="1"/>
</dbReference>
<name>A0A0G1YR38_9BACT</name>
<dbReference type="InterPro" id="IPR006674">
    <property type="entry name" value="HD_domain"/>
</dbReference>
<dbReference type="InterPro" id="IPR050264">
    <property type="entry name" value="Bact_CCA-adding_enz_type3_sf"/>
</dbReference>
<dbReference type="SMART" id="SM00471">
    <property type="entry name" value="HDc"/>
    <property type="match status" value="1"/>
</dbReference>
<keyword evidence="7" id="KW-0460">Magnesium</keyword>
<comment type="cofactor">
    <cofactor evidence="1">
        <name>Mg(2+)</name>
        <dbReference type="ChEBI" id="CHEBI:18420"/>
    </cofactor>
</comment>
<keyword evidence="8" id="KW-0694">RNA-binding</keyword>
<dbReference type="Gene3D" id="3.30.460.10">
    <property type="entry name" value="Beta Polymerase, domain 2"/>
    <property type="match status" value="1"/>
</dbReference>
<dbReference type="EMBL" id="LCQN01000003">
    <property type="protein sequence ID" value="KKW17477.1"/>
    <property type="molecule type" value="Genomic_DNA"/>
</dbReference>
<dbReference type="CDD" id="cd00077">
    <property type="entry name" value="HDc"/>
    <property type="match status" value="1"/>
</dbReference>
<evidence type="ECO:0000256" key="3">
    <source>
        <dbReference type="ARBA" id="ARBA00022694"/>
    </source>
</evidence>
<dbReference type="Pfam" id="PF01743">
    <property type="entry name" value="PolyA_pol"/>
    <property type="match status" value="1"/>
</dbReference>
<dbReference type="InterPro" id="IPR002646">
    <property type="entry name" value="PolA_pol_head_dom"/>
</dbReference>
<keyword evidence="3" id="KW-0819">tRNA processing</keyword>
<dbReference type="PROSITE" id="PS51831">
    <property type="entry name" value="HD"/>
    <property type="match status" value="1"/>
</dbReference>
<dbReference type="InterPro" id="IPR003607">
    <property type="entry name" value="HD/PDEase_dom"/>
</dbReference>
<dbReference type="InterPro" id="IPR032828">
    <property type="entry name" value="PolyA_RNA-bd"/>
</dbReference>
<evidence type="ECO:0000256" key="7">
    <source>
        <dbReference type="ARBA" id="ARBA00022842"/>
    </source>
</evidence>
<dbReference type="GO" id="GO:0000166">
    <property type="term" value="F:nucleotide binding"/>
    <property type="evidence" value="ECO:0007669"/>
    <property type="project" value="UniProtKB-KW"/>
</dbReference>
<dbReference type="GO" id="GO:0008033">
    <property type="term" value="P:tRNA processing"/>
    <property type="evidence" value="ECO:0007669"/>
    <property type="project" value="UniProtKB-KW"/>
</dbReference>
<dbReference type="Pfam" id="PF12627">
    <property type="entry name" value="PolyA_pol_RNAbd"/>
    <property type="match status" value="1"/>
</dbReference>
<dbReference type="InterPro" id="IPR043519">
    <property type="entry name" value="NT_sf"/>
</dbReference>
<keyword evidence="4" id="KW-0548">Nucleotidyltransferase</keyword>
<gene>
    <name evidence="11" type="ORF">UY58_C0003G0054</name>
</gene>
<dbReference type="PATRIC" id="fig|1619043.3.peg.151"/>
<dbReference type="NCBIfam" id="TIGR00277">
    <property type="entry name" value="HDIG"/>
    <property type="match status" value="1"/>
</dbReference>
<protein>
    <submittedName>
        <fullName evidence="11">PolyA polymerase</fullName>
    </submittedName>
</protein>
<evidence type="ECO:0000256" key="9">
    <source>
        <dbReference type="SAM" id="MobiDB-lite"/>
    </source>
</evidence>
<evidence type="ECO:0000313" key="12">
    <source>
        <dbReference type="Proteomes" id="UP000033982"/>
    </source>
</evidence>
<sequence>MAGMAPTKLTVPQEMRELCKVLRYAEFEAYLVGGCVRDLLIGREPKDWDITTNAKPEQIQALFKETFYENDFGTVGVVTESADPRLKVVEVTPYRIEGKYSNARHPDEIKFSDKLEDDLKRRDFTINAIAYEPESRELVDKHGGADDIKRRIVATVGNANERFSEDALRMLRAVRISAELDFAIEAGTAAGIAQNAKQLEKISRERVRDELVRILMSPRPMQALYVAQKLGILRYVIPELEDAIGVDQNQAHSFDVFEHLLRSLQHAADKNWSLEIRIAALLHDIGKPASRRWSEEKKDWTFHGHEVIGARIAKKILRDLRFPTELSLTVVSLIRWHMFFSDPDEVTLSAVRRVITNVGADHIKELLNLRICDRIGTGRPKEQPFRLRKYMSMVDEAMRDPISVAMLKIDGSQIIKLDEPASPRIGWILHALLEEVLDDPKKNTEEYLETRARELMKLENEQLQALGEQGKVRREKEDEEAVQELRKKHHVN</sequence>
<keyword evidence="2 8" id="KW-0808">Transferase</keyword>
<comment type="caution">
    <text evidence="11">The sequence shown here is derived from an EMBL/GenBank/DDBJ whole genome shotgun (WGS) entry which is preliminary data.</text>
</comment>
<dbReference type="InterPro" id="IPR006675">
    <property type="entry name" value="HDIG_dom"/>
</dbReference>
<dbReference type="PANTHER" id="PTHR46173:SF1">
    <property type="entry name" value="CCA TRNA NUCLEOTIDYLTRANSFERASE 1, MITOCHONDRIAL"/>
    <property type="match status" value="1"/>
</dbReference>
<dbReference type="Pfam" id="PF01966">
    <property type="entry name" value="HD"/>
    <property type="match status" value="1"/>
</dbReference>
<feature type="region of interest" description="Disordered" evidence="9">
    <location>
        <begin position="466"/>
        <end position="492"/>
    </location>
</feature>
<evidence type="ECO:0000313" key="11">
    <source>
        <dbReference type="EMBL" id="KKW17477.1"/>
    </source>
</evidence>
<reference evidence="11 12" key="1">
    <citation type="journal article" date="2015" name="Nature">
        <title>rRNA introns, odd ribosomes, and small enigmatic genomes across a large radiation of phyla.</title>
        <authorList>
            <person name="Brown C.T."/>
            <person name="Hug L.A."/>
            <person name="Thomas B.C."/>
            <person name="Sharon I."/>
            <person name="Castelle C.J."/>
            <person name="Singh A."/>
            <person name="Wilkins M.J."/>
            <person name="Williams K.H."/>
            <person name="Banfield J.F."/>
        </authorList>
    </citation>
    <scope>NUCLEOTIDE SEQUENCE [LARGE SCALE GENOMIC DNA]</scope>
</reference>
<evidence type="ECO:0000259" key="10">
    <source>
        <dbReference type="PROSITE" id="PS51831"/>
    </source>
</evidence>
<dbReference type="GO" id="GO:0000049">
    <property type="term" value="F:tRNA binding"/>
    <property type="evidence" value="ECO:0007669"/>
    <property type="project" value="TreeGrafter"/>
</dbReference>
<dbReference type="Proteomes" id="UP000033982">
    <property type="component" value="Unassembled WGS sequence"/>
</dbReference>
<evidence type="ECO:0000256" key="1">
    <source>
        <dbReference type="ARBA" id="ARBA00001946"/>
    </source>
</evidence>
<evidence type="ECO:0000256" key="8">
    <source>
        <dbReference type="RuleBase" id="RU003953"/>
    </source>
</evidence>
<accession>A0A0G1YR38</accession>
<dbReference type="GO" id="GO:0046872">
    <property type="term" value="F:metal ion binding"/>
    <property type="evidence" value="ECO:0007669"/>
    <property type="project" value="UniProtKB-KW"/>
</dbReference>
<dbReference type="SUPFAM" id="SSF81301">
    <property type="entry name" value="Nucleotidyltransferase"/>
    <property type="match status" value="1"/>
</dbReference>
<comment type="similarity">
    <text evidence="8">Belongs to the tRNA nucleotidyltransferase/poly(A) polymerase family.</text>
</comment>
<evidence type="ECO:0000256" key="4">
    <source>
        <dbReference type="ARBA" id="ARBA00022695"/>
    </source>
</evidence>
<dbReference type="GO" id="GO:0016779">
    <property type="term" value="F:nucleotidyltransferase activity"/>
    <property type="evidence" value="ECO:0007669"/>
    <property type="project" value="UniProtKB-KW"/>
</dbReference>
<dbReference type="SUPFAM" id="SSF81891">
    <property type="entry name" value="Poly A polymerase C-terminal region-like"/>
    <property type="match status" value="1"/>
</dbReference>
<feature type="domain" description="HD" evidence="10">
    <location>
        <begin position="256"/>
        <end position="361"/>
    </location>
</feature>
<dbReference type="AlphaFoldDB" id="A0A0G1YR38"/>
<organism evidence="11 12">
    <name type="scientific">Candidatus Magasanikbacteria bacterium GW2011_GWA2_50_22</name>
    <dbReference type="NCBI Taxonomy" id="1619043"/>
    <lineage>
        <taxon>Bacteria</taxon>
        <taxon>Candidatus Magasanikiibacteriota</taxon>
    </lineage>
</organism>
<evidence type="ECO:0000256" key="5">
    <source>
        <dbReference type="ARBA" id="ARBA00022723"/>
    </source>
</evidence>
<evidence type="ECO:0000256" key="6">
    <source>
        <dbReference type="ARBA" id="ARBA00022741"/>
    </source>
</evidence>